<organism evidence="7 8">
    <name type="scientific">Peptoanaerobacter stomatis</name>
    <dbReference type="NCBI Taxonomy" id="796937"/>
    <lineage>
        <taxon>Bacteria</taxon>
        <taxon>Bacillati</taxon>
        <taxon>Bacillota</taxon>
        <taxon>Clostridia</taxon>
        <taxon>Peptostreptococcales</taxon>
        <taxon>Filifactoraceae</taxon>
        <taxon>Peptoanaerobacter</taxon>
    </lineage>
</organism>
<evidence type="ECO:0000256" key="4">
    <source>
        <dbReference type="ARBA" id="ARBA00022679"/>
    </source>
</evidence>
<dbReference type="GO" id="GO:0008168">
    <property type="term" value="F:methyltransferase activity"/>
    <property type="evidence" value="ECO:0007669"/>
    <property type="project" value="UniProtKB-KW"/>
</dbReference>
<evidence type="ECO:0000256" key="5">
    <source>
        <dbReference type="ARBA" id="ARBA00022691"/>
    </source>
</evidence>
<accession>G9X0X3</accession>
<dbReference type="CDD" id="cd11646">
    <property type="entry name" value="Precorrin_3B_C17_MT"/>
    <property type="match status" value="1"/>
</dbReference>
<dbReference type="InterPro" id="IPR035996">
    <property type="entry name" value="4pyrrol_Methylase_sf"/>
</dbReference>
<dbReference type="GO" id="GO:0032259">
    <property type="term" value="P:methylation"/>
    <property type="evidence" value="ECO:0007669"/>
    <property type="project" value="UniProtKB-KW"/>
</dbReference>
<dbReference type="Pfam" id="PF00590">
    <property type="entry name" value="TP_methylase"/>
    <property type="match status" value="1"/>
</dbReference>
<dbReference type="AlphaFoldDB" id="G9X0X3"/>
<dbReference type="Gene3D" id="3.30.950.10">
    <property type="entry name" value="Methyltransferase, Cobalt-precorrin-4 Transmethylase, Domain 2"/>
    <property type="match status" value="1"/>
</dbReference>
<sequence>MLYVVGIGSGNKDNMSFACYDAIKKSDVIVGYDKYISQIQYMIQDKQIYQSPMMKEIERSKKAIEYAKEGNTVSVICSGDSGIYAMAGLIMELAEDDIEIKVIPGITSAILASSLLGAPIMHDYCSISLSDLMTPLELIFKRIELASMGDFVIAIYNPKSKKRSEHLKKSVDIMLRYKSKDTVVGVVKKAYDVEQEVNICTLESINYDDIDMHTILIIGNSSTYVKKGKMITPRGYEKKYIDKMNS</sequence>
<dbReference type="PANTHER" id="PTHR47036">
    <property type="entry name" value="COBALT-FACTOR III C(17)-METHYLTRANSFERASE-RELATED"/>
    <property type="match status" value="1"/>
</dbReference>
<keyword evidence="4 7" id="KW-0808">Transferase</keyword>
<dbReference type="Proteomes" id="UP000006437">
    <property type="component" value="Unassembled WGS sequence"/>
</dbReference>
<reference evidence="7 8" key="1">
    <citation type="submission" date="2011-08" db="EMBL/GenBank/DDBJ databases">
        <title>The Genome Sequence of Eubacteriaceae bacterium ACC19a.</title>
        <authorList>
            <consortium name="The Broad Institute Genome Sequencing Platform"/>
            <person name="Earl A."/>
            <person name="Ward D."/>
            <person name="Feldgarden M."/>
            <person name="Gevers D."/>
            <person name="Sizova M."/>
            <person name="Hazen A."/>
            <person name="Epstein S."/>
            <person name="Young S.K."/>
            <person name="Zeng Q."/>
            <person name="Gargeya S."/>
            <person name="Fitzgerald M."/>
            <person name="Haas B."/>
            <person name="Abouelleil A."/>
            <person name="Alvarado L."/>
            <person name="Arachchi H.M."/>
            <person name="Berlin A."/>
            <person name="Brown A."/>
            <person name="Chapman S.B."/>
            <person name="Chen Z."/>
            <person name="Dunbar C."/>
            <person name="Freedman E."/>
            <person name="Gearin G."/>
            <person name="Gellesch M."/>
            <person name="Goldberg J."/>
            <person name="Griggs A."/>
            <person name="Gujja S."/>
            <person name="Heiman D."/>
            <person name="Howarth C."/>
            <person name="Larson L."/>
            <person name="Lui A."/>
            <person name="MacDonald P.J.P."/>
            <person name="Montmayeur A."/>
            <person name="Murphy C."/>
            <person name="Neiman D."/>
            <person name="Pearson M."/>
            <person name="Priest M."/>
            <person name="Roberts A."/>
            <person name="Saif S."/>
            <person name="Shea T."/>
            <person name="Shenoy N."/>
            <person name="Sisk P."/>
            <person name="Stolte C."/>
            <person name="Sykes S."/>
            <person name="Wortman J."/>
            <person name="Nusbaum C."/>
            <person name="Birren B."/>
        </authorList>
    </citation>
    <scope>NUCLEOTIDE SEQUENCE [LARGE SCALE GENOMIC DNA]</scope>
    <source>
        <strain evidence="7 8">ACC19a</strain>
    </source>
</reference>
<dbReference type="RefSeq" id="WP_009526275.1">
    <property type="nucleotide sequence ID" value="NZ_JBQMYE010000016.1"/>
</dbReference>
<dbReference type="BioCyc" id="EBAC796937-HMP:GMGH-2067-MONOMER"/>
<dbReference type="UniPathway" id="UPA00148"/>
<keyword evidence="5" id="KW-0949">S-adenosyl-L-methionine</keyword>
<dbReference type="InterPro" id="IPR051810">
    <property type="entry name" value="Precorrin_MeTrfase"/>
</dbReference>
<feature type="domain" description="Tetrapyrrole methylase" evidence="6">
    <location>
        <begin position="1"/>
        <end position="205"/>
    </location>
</feature>
<comment type="caution">
    <text evidence="7">The sequence shown here is derived from an EMBL/GenBank/DDBJ whole genome shotgun (WGS) entry which is preliminary data.</text>
</comment>
<dbReference type="PATRIC" id="fig|796937.3.peg.1267"/>
<protein>
    <submittedName>
        <fullName evidence="7">Precorrin-3B C17-methyltransferase</fullName>
    </submittedName>
</protein>
<evidence type="ECO:0000313" key="8">
    <source>
        <dbReference type="Proteomes" id="UP000006437"/>
    </source>
</evidence>
<name>G9X0X3_9FIRM</name>
<proteinExistence type="predicted"/>
<dbReference type="InterPro" id="IPR014777">
    <property type="entry name" value="4pyrrole_Mease_sub1"/>
</dbReference>
<dbReference type="EMBL" id="AFZE01000021">
    <property type="protein sequence ID" value="EHL14947.1"/>
    <property type="molecule type" value="Genomic_DNA"/>
</dbReference>
<dbReference type="InterPro" id="IPR000878">
    <property type="entry name" value="4pyrrol_Mease"/>
</dbReference>
<dbReference type="NCBIfam" id="TIGR01466">
    <property type="entry name" value="cobJ_cbiH"/>
    <property type="match status" value="1"/>
</dbReference>
<evidence type="ECO:0000313" key="7">
    <source>
        <dbReference type="EMBL" id="EHL14947.1"/>
    </source>
</evidence>
<gene>
    <name evidence="7" type="ORF">HMPREF9629_02059</name>
</gene>
<dbReference type="SUPFAM" id="SSF53790">
    <property type="entry name" value="Tetrapyrrole methylase"/>
    <property type="match status" value="1"/>
</dbReference>
<comment type="pathway">
    <text evidence="1">Cofactor biosynthesis; adenosylcobalamin biosynthesis.</text>
</comment>
<keyword evidence="2" id="KW-0169">Cobalamin biosynthesis</keyword>
<evidence type="ECO:0000256" key="3">
    <source>
        <dbReference type="ARBA" id="ARBA00022603"/>
    </source>
</evidence>
<dbReference type="Gene3D" id="3.40.1010.10">
    <property type="entry name" value="Cobalt-precorrin-4 Transmethylase, Domain 1"/>
    <property type="match status" value="1"/>
</dbReference>
<dbReference type="InterPro" id="IPR006363">
    <property type="entry name" value="Cbl_synth_CobJ/CibH_dom"/>
</dbReference>
<dbReference type="GO" id="GO:0009236">
    <property type="term" value="P:cobalamin biosynthetic process"/>
    <property type="evidence" value="ECO:0007669"/>
    <property type="project" value="UniProtKB-UniPathway"/>
</dbReference>
<keyword evidence="3 7" id="KW-0489">Methyltransferase</keyword>
<evidence type="ECO:0000256" key="1">
    <source>
        <dbReference type="ARBA" id="ARBA00004953"/>
    </source>
</evidence>
<evidence type="ECO:0000256" key="2">
    <source>
        <dbReference type="ARBA" id="ARBA00022573"/>
    </source>
</evidence>
<dbReference type="HOGENOM" id="CLU_047948_2_0_9"/>
<dbReference type="PANTHER" id="PTHR47036:SF1">
    <property type="entry name" value="COBALT-FACTOR III C(17)-METHYLTRANSFERASE-RELATED"/>
    <property type="match status" value="1"/>
</dbReference>
<dbReference type="InterPro" id="IPR014776">
    <property type="entry name" value="4pyrrole_Mease_sub2"/>
</dbReference>
<evidence type="ECO:0000259" key="6">
    <source>
        <dbReference type="Pfam" id="PF00590"/>
    </source>
</evidence>